<dbReference type="InterPro" id="IPR028994">
    <property type="entry name" value="Integrin_alpha_N"/>
</dbReference>
<dbReference type="Proteomes" id="UP000005580">
    <property type="component" value="Unassembled WGS sequence"/>
</dbReference>
<dbReference type="STRING" id="28134.SAMN05444288_0273"/>
<reference evidence="2" key="1">
    <citation type="submission" date="2011-01" db="EMBL/GenBank/DDBJ databases">
        <authorList>
            <person name="Muzny D."/>
            <person name="Qin X."/>
            <person name="Buhay C."/>
            <person name="Dugan-Rocha S."/>
            <person name="Ding Y."/>
            <person name="Chen G."/>
            <person name="Hawes A."/>
            <person name="Holder M."/>
            <person name="Jhangiani S."/>
            <person name="Johnson A."/>
            <person name="Khan Z."/>
            <person name="Li Z."/>
            <person name="Liu W."/>
            <person name="Liu X."/>
            <person name="Perez L."/>
            <person name="Shen H."/>
            <person name="Wang Q."/>
            <person name="Watt J."/>
            <person name="Xi L."/>
            <person name="Xin Y."/>
            <person name="Zhou J."/>
            <person name="Deng J."/>
            <person name="Jiang H."/>
            <person name="Liu Y."/>
            <person name="Qu J."/>
            <person name="Song X.-Z."/>
            <person name="Zhang L."/>
            <person name="Villasana D."/>
            <person name="Johnson A."/>
            <person name="Liu J."/>
            <person name="Liyanage D."/>
            <person name="Lorensuhewa L."/>
            <person name="Robinson T."/>
            <person name="Song A."/>
            <person name="Song B.-B."/>
            <person name="Dinh H."/>
            <person name="Thornton R."/>
            <person name="Coyle M."/>
            <person name="Francisco L."/>
            <person name="Jackson L."/>
            <person name="Javaid M."/>
            <person name="Korchina V."/>
            <person name="Kovar C."/>
            <person name="Mata R."/>
            <person name="Mathew T."/>
            <person name="Ngo R."/>
            <person name="Nguyen L."/>
            <person name="Nguyen N."/>
            <person name="Okwuonu G."/>
            <person name="Ongeri F."/>
            <person name="Pham C."/>
            <person name="Simmons D."/>
            <person name="Wilczek-Boney K."/>
            <person name="Hale W."/>
            <person name="Jakkamsetti A."/>
            <person name="Pham P."/>
            <person name="Ruth R."/>
            <person name="San Lucas F."/>
            <person name="Warren J."/>
            <person name="Zhang J."/>
            <person name="Zhao Z."/>
            <person name="Zhou C."/>
            <person name="Zhu D."/>
            <person name="Lee S."/>
            <person name="Bess C."/>
            <person name="Blankenburg K."/>
            <person name="Forbes L."/>
            <person name="Fu Q."/>
            <person name="Gubbala S."/>
            <person name="Hirani K."/>
            <person name="Jayaseelan J.C."/>
            <person name="Lara F."/>
            <person name="Munidasa M."/>
            <person name="Palculict T."/>
            <person name="Patil S."/>
            <person name="Pu L.-L."/>
            <person name="Saada N."/>
            <person name="Tang L."/>
            <person name="Weissenberger G."/>
            <person name="Zhu Y."/>
            <person name="Hemphill L."/>
            <person name="Shang Y."/>
            <person name="Youmans B."/>
            <person name="Ayvaz T."/>
            <person name="Ross M."/>
            <person name="Santibanez J."/>
            <person name="Aqrawi P."/>
            <person name="Gross S."/>
            <person name="Joshi V."/>
            <person name="Fowler G."/>
            <person name="Nazareth L."/>
            <person name="Reid J."/>
            <person name="Worley K."/>
            <person name="Petrosino J."/>
            <person name="Highlander S."/>
            <person name="Gibbs R."/>
        </authorList>
    </citation>
    <scope>NUCLEOTIDE SEQUENCE [LARGE SCALE GENOMIC DNA]</scope>
    <source>
        <strain evidence="2">ATCC 33269</strain>
    </source>
</reference>
<evidence type="ECO:0000256" key="1">
    <source>
        <dbReference type="SAM" id="SignalP"/>
    </source>
</evidence>
<sequence>MYRKRLLSFIPLILMGSTCHAQQFRLEKKTDSLYILVLTTDSTRDEWRLPYPVYRFCTGDVNGDGSTDAIVGVVKRTRFYKDMGHRLFIFKNKRGYVRPLWMGSKLGGILQDFRFTDGKVRSLEATADGKYVVAEYSWLSFGLSFERFLCKEVGRNKAIKIFNR</sequence>
<feature type="chain" id="PRO_5003221430" description="FG-GAP repeat protein" evidence="1">
    <location>
        <begin position="22"/>
        <end position="164"/>
    </location>
</feature>
<protein>
    <recommendedName>
        <fullName evidence="4">FG-GAP repeat protein</fullName>
    </recommendedName>
</protein>
<dbReference type="AlphaFoldDB" id="E7RNA2"/>
<accession>E7RNA2</accession>
<proteinExistence type="predicted"/>
<gene>
    <name evidence="2" type="ORF">HMPREF0663_10602</name>
</gene>
<organism evidence="2 3">
    <name type="scientific">Hoylesella oralis ATCC 33269</name>
    <dbReference type="NCBI Taxonomy" id="873533"/>
    <lineage>
        <taxon>Bacteria</taxon>
        <taxon>Pseudomonadati</taxon>
        <taxon>Bacteroidota</taxon>
        <taxon>Bacteroidia</taxon>
        <taxon>Bacteroidales</taxon>
        <taxon>Prevotellaceae</taxon>
        <taxon>Hoylesella</taxon>
    </lineage>
</organism>
<dbReference type="HOGENOM" id="CLU_105056_0_0_10"/>
<evidence type="ECO:0000313" key="2">
    <source>
        <dbReference type="EMBL" id="EFZ38233.1"/>
    </source>
</evidence>
<dbReference type="EMBL" id="AEPE02000002">
    <property type="protein sequence ID" value="EFZ38233.1"/>
    <property type="molecule type" value="Genomic_DNA"/>
</dbReference>
<name>E7RNA2_9BACT</name>
<evidence type="ECO:0000313" key="3">
    <source>
        <dbReference type="Proteomes" id="UP000005580"/>
    </source>
</evidence>
<comment type="caution">
    <text evidence="2">The sequence shown here is derived from an EMBL/GenBank/DDBJ whole genome shotgun (WGS) entry which is preliminary data.</text>
</comment>
<evidence type="ECO:0008006" key="4">
    <source>
        <dbReference type="Google" id="ProtNLM"/>
    </source>
</evidence>
<keyword evidence="3" id="KW-1185">Reference proteome</keyword>
<keyword evidence="1" id="KW-0732">Signal</keyword>
<dbReference type="SUPFAM" id="SSF69318">
    <property type="entry name" value="Integrin alpha N-terminal domain"/>
    <property type="match status" value="1"/>
</dbReference>
<feature type="signal peptide" evidence="1">
    <location>
        <begin position="1"/>
        <end position="21"/>
    </location>
</feature>
<dbReference type="eggNOG" id="ENOG50334TM">
    <property type="taxonomic scope" value="Bacteria"/>
</dbReference>
<dbReference type="RefSeq" id="WP_004369312.1">
    <property type="nucleotide sequence ID" value="NZ_GL833119.1"/>
</dbReference>